<reference evidence="2 3" key="1">
    <citation type="submission" date="2020-08" db="EMBL/GenBank/DDBJ databases">
        <title>Genomic Encyclopedia of Type Strains, Phase IV (KMG-IV): sequencing the most valuable type-strain genomes for metagenomic binning, comparative biology and taxonomic classification.</title>
        <authorList>
            <person name="Goeker M."/>
        </authorList>
    </citation>
    <scope>NUCLEOTIDE SEQUENCE [LARGE SCALE GENOMIC DNA]</scope>
    <source>
        <strain evidence="2 3">DSM 22368</strain>
    </source>
</reference>
<sequence>MSKIFNSPEMNETIRRYFAMEKNMRGLDYRELSKRLADAGVEQSEGNLRVKMTTGKLGTPLFLHLLMAMDVKQLDMDQLSNIYEQVRSDLQKKV</sequence>
<dbReference type="EMBL" id="JACHHT010000001">
    <property type="protein sequence ID" value="MBB6521108.1"/>
    <property type="molecule type" value="Genomic_DNA"/>
</dbReference>
<comment type="caution">
    <text evidence="2">The sequence shown here is derived from an EMBL/GenBank/DDBJ whole genome shotgun (WGS) entry which is preliminary data.</text>
</comment>
<dbReference type="InterPro" id="IPR045526">
    <property type="entry name" value="DUF6471"/>
</dbReference>
<dbReference type="RefSeq" id="WP_166849402.1">
    <property type="nucleotide sequence ID" value="NZ_JAAONY010000001.1"/>
</dbReference>
<name>A0A7X0JSX8_9GAMM</name>
<organism evidence="2 3">
    <name type="scientific">Pseudoteredinibacter isoporae</name>
    <dbReference type="NCBI Taxonomy" id="570281"/>
    <lineage>
        <taxon>Bacteria</taxon>
        <taxon>Pseudomonadati</taxon>
        <taxon>Pseudomonadota</taxon>
        <taxon>Gammaproteobacteria</taxon>
        <taxon>Cellvibrionales</taxon>
        <taxon>Cellvibrionaceae</taxon>
        <taxon>Pseudoteredinibacter</taxon>
    </lineage>
</organism>
<gene>
    <name evidence="2" type="ORF">HNR48_001386</name>
</gene>
<accession>A0A7X0JSX8</accession>
<evidence type="ECO:0000259" key="1">
    <source>
        <dbReference type="Pfam" id="PF20075"/>
    </source>
</evidence>
<protein>
    <recommendedName>
        <fullName evidence="1">DUF6471 domain-containing protein</fullName>
    </recommendedName>
</protein>
<proteinExistence type="predicted"/>
<dbReference type="AlphaFoldDB" id="A0A7X0JSX8"/>
<dbReference type="Proteomes" id="UP000528457">
    <property type="component" value="Unassembled WGS sequence"/>
</dbReference>
<dbReference type="InParanoid" id="A0A7X0JSX8"/>
<keyword evidence="3" id="KW-1185">Reference proteome</keyword>
<evidence type="ECO:0000313" key="3">
    <source>
        <dbReference type="Proteomes" id="UP000528457"/>
    </source>
</evidence>
<dbReference type="Pfam" id="PF20075">
    <property type="entry name" value="DUF6471"/>
    <property type="match status" value="1"/>
</dbReference>
<feature type="domain" description="DUF6471" evidence="1">
    <location>
        <begin position="12"/>
        <end position="74"/>
    </location>
</feature>
<evidence type="ECO:0000313" key="2">
    <source>
        <dbReference type="EMBL" id="MBB6521108.1"/>
    </source>
</evidence>